<dbReference type="CDD" id="cd07082">
    <property type="entry name" value="ALDH_F11_NP-GAPDH"/>
    <property type="match status" value="1"/>
</dbReference>
<dbReference type="InterPro" id="IPR015590">
    <property type="entry name" value="Aldehyde_DH_dom"/>
</dbReference>
<evidence type="ECO:0000256" key="2">
    <source>
        <dbReference type="ARBA" id="ARBA00022857"/>
    </source>
</evidence>
<gene>
    <name evidence="7" type="primary">gapN</name>
    <name evidence="7" type="ORF">SCLAR_v1c03970</name>
</gene>
<dbReference type="FunFam" id="3.40.309.10:FF:000022">
    <property type="entry name" value="NADP-dependent glyceraldehyde-3-phosphate dehydrogenase"/>
    <property type="match status" value="1"/>
</dbReference>
<evidence type="ECO:0000256" key="5">
    <source>
        <dbReference type="RuleBase" id="RU003345"/>
    </source>
</evidence>
<evidence type="ECO:0000313" key="7">
    <source>
        <dbReference type="EMBL" id="ATX70727.1"/>
    </source>
</evidence>
<dbReference type="InterPro" id="IPR051020">
    <property type="entry name" value="ALDH-related_metabolic_enz"/>
</dbReference>
<dbReference type="PANTHER" id="PTHR42991">
    <property type="entry name" value="ALDEHYDE DEHYDROGENASE"/>
    <property type="match status" value="1"/>
</dbReference>
<dbReference type="PANTHER" id="PTHR42991:SF1">
    <property type="entry name" value="ALDEHYDE DEHYDROGENASE"/>
    <property type="match status" value="1"/>
</dbReference>
<protein>
    <submittedName>
        <fullName evidence="7">Glyceraldehyde-3-phosphate dehydrogenase</fullName>
    </submittedName>
</protein>
<keyword evidence="8" id="KW-1185">Reference proteome</keyword>
<reference evidence="7 8" key="1">
    <citation type="submission" date="2017-11" db="EMBL/GenBank/DDBJ databases">
        <title>Complete genome sequence of Spiroplasma clarkii CN-5 (DSM 19994).</title>
        <authorList>
            <person name="Tsai Y.-M."/>
            <person name="Chang A."/>
            <person name="Lo W.-S."/>
            <person name="Kuo C.-H."/>
        </authorList>
    </citation>
    <scope>NUCLEOTIDE SEQUENCE [LARGE SCALE GENOMIC DNA]</scope>
    <source>
        <strain evidence="7 8">CN-5</strain>
    </source>
</reference>
<dbReference type="PROSITE" id="PS00070">
    <property type="entry name" value="ALDEHYDE_DEHYDR_CYS"/>
    <property type="match status" value="1"/>
</dbReference>
<keyword evidence="2" id="KW-0521">NADP</keyword>
<evidence type="ECO:0000256" key="3">
    <source>
        <dbReference type="ARBA" id="ARBA00023002"/>
    </source>
</evidence>
<keyword evidence="3 5" id="KW-0560">Oxidoreductase</keyword>
<dbReference type="RefSeq" id="WP_100254287.1">
    <property type="nucleotide sequence ID" value="NZ_CP024870.1"/>
</dbReference>
<evidence type="ECO:0000256" key="1">
    <source>
        <dbReference type="ARBA" id="ARBA00009986"/>
    </source>
</evidence>
<dbReference type="InterPro" id="IPR016163">
    <property type="entry name" value="Ald_DH_C"/>
</dbReference>
<dbReference type="InterPro" id="IPR029510">
    <property type="entry name" value="Ald_DH_CS_GLU"/>
</dbReference>
<dbReference type="SUPFAM" id="SSF53720">
    <property type="entry name" value="ALDH-like"/>
    <property type="match status" value="1"/>
</dbReference>
<dbReference type="Gene3D" id="3.40.605.10">
    <property type="entry name" value="Aldehyde Dehydrogenase, Chain A, domain 1"/>
    <property type="match status" value="1"/>
</dbReference>
<evidence type="ECO:0000313" key="8">
    <source>
        <dbReference type="Proteomes" id="UP000231179"/>
    </source>
</evidence>
<sequence length="471" mass="50984">MREYKAFINNEFIDNGEWLEIINPTTLKPAGKVTALKSEDINQAYQAARTAQTTWSALPLLKRIEYVNNFKKELLKNKEELATIMSEEVAKGYKEALGEVERTAEIIDYTIEEVKRLDPLAMTGEGMGATNKIGIFSRVPKGVVCAISPFNYPVNLAIAKIAPALLTGNTVVFKPATAGSLCGAFFAKLALAAAFPKGIFNVVTGRGREIGDLITANPEIDMISFTGSVGVGNQLRKNASTTDLVLELGGKDPALVLDNLQLEKYATEIIAGAFGYSGQRCTAIKRVLVSDAIADQLVPILKAKVEALTVGQPQDNANITPVIDEKSADFIQGLIDDAKKQGAKIICGDKRVKNLMWPTLVDGVSVKMRLAWEEPFGPVLPIIRVNSPAEMIKIANESNFGLQASVFCQDLSTAIVVAKQIQTGTVNINGRSQRGPDCFPFLGIKDSGEGVQGIREALLSMTRYQGIVINY</sequence>
<evidence type="ECO:0000259" key="6">
    <source>
        <dbReference type="Pfam" id="PF00171"/>
    </source>
</evidence>
<organism evidence="7 8">
    <name type="scientific">Spiroplasma clarkii</name>
    <dbReference type="NCBI Taxonomy" id="2139"/>
    <lineage>
        <taxon>Bacteria</taxon>
        <taxon>Bacillati</taxon>
        <taxon>Mycoplasmatota</taxon>
        <taxon>Mollicutes</taxon>
        <taxon>Entomoplasmatales</taxon>
        <taxon>Spiroplasmataceae</taxon>
        <taxon>Spiroplasma</taxon>
    </lineage>
</organism>
<name>A0A2K8KGA9_9MOLU</name>
<feature type="domain" description="Aldehyde dehydrogenase" evidence="6">
    <location>
        <begin position="17"/>
        <end position="465"/>
    </location>
</feature>
<dbReference type="EMBL" id="CP024870">
    <property type="protein sequence ID" value="ATX70727.1"/>
    <property type="molecule type" value="Genomic_DNA"/>
</dbReference>
<accession>A0A2K8KGA9</accession>
<dbReference type="GO" id="GO:0008911">
    <property type="term" value="F:lactaldehyde dehydrogenase (NAD+) activity"/>
    <property type="evidence" value="ECO:0007669"/>
    <property type="project" value="TreeGrafter"/>
</dbReference>
<dbReference type="AlphaFoldDB" id="A0A2K8KGA9"/>
<feature type="active site" evidence="4">
    <location>
        <position position="247"/>
    </location>
</feature>
<proteinExistence type="inferred from homology"/>
<dbReference type="InterPro" id="IPR016160">
    <property type="entry name" value="Ald_DH_CS_CYS"/>
</dbReference>
<dbReference type="InterPro" id="IPR016162">
    <property type="entry name" value="Ald_DH_N"/>
</dbReference>
<comment type="similarity">
    <text evidence="1 5">Belongs to the aldehyde dehydrogenase family.</text>
</comment>
<dbReference type="Pfam" id="PF00171">
    <property type="entry name" value="Aldedh"/>
    <property type="match status" value="1"/>
</dbReference>
<dbReference type="Gene3D" id="3.40.309.10">
    <property type="entry name" value="Aldehyde Dehydrogenase, Chain A, domain 2"/>
    <property type="match status" value="1"/>
</dbReference>
<evidence type="ECO:0000256" key="4">
    <source>
        <dbReference type="PROSITE-ProRule" id="PRU10007"/>
    </source>
</evidence>
<dbReference type="InterPro" id="IPR016161">
    <property type="entry name" value="Ald_DH/histidinol_DH"/>
</dbReference>
<dbReference type="Proteomes" id="UP000231179">
    <property type="component" value="Chromosome"/>
</dbReference>
<dbReference type="PROSITE" id="PS00687">
    <property type="entry name" value="ALDEHYDE_DEHYDR_GLU"/>
    <property type="match status" value="1"/>
</dbReference>